<dbReference type="InterPro" id="IPR002645">
    <property type="entry name" value="STAS_dom"/>
</dbReference>
<keyword evidence="3" id="KW-1185">Reference proteome</keyword>
<comment type="caution">
    <text evidence="2">The sequence shown here is derived from an EMBL/GenBank/DDBJ whole genome shotgun (WGS) entry which is preliminary data.</text>
</comment>
<evidence type="ECO:0000259" key="1">
    <source>
        <dbReference type="PROSITE" id="PS50801"/>
    </source>
</evidence>
<dbReference type="InterPro" id="IPR036513">
    <property type="entry name" value="STAS_dom_sf"/>
</dbReference>
<dbReference type="InterPro" id="IPR058548">
    <property type="entry name" value="MlaB-like_STAS"/>
</dbReference>
<dbReference type="EMBL" id="BMYR01000012">
    <property type="protein sequence ID" value="GGW70106.1"/>
    <property type="molecule type" value="Genomic_DNA"/>
</dbReference>
<accession>A0ABQ2WRK2</accession>
<sequence>MLLNISQQDQTVLFSGKLNRDTLMLYSPFSLLNRLSGQVTFDFSALTHVDSAGLAWLIQQLARARTLNLQIEFTHVPAQLLSLAKVSAVTAILPIID</sequence>
<evidence type="ECO:0000313" key="2">
    <source>
        <dbReference type="EMBL" id="GGW70106.1"/>
    </source>
</evidence>
<dbReference type="PROSITE" id="PS50801">
    <property type="entry name" value="STAS"/>
    <property type="match status" value="1"/>
</dbReference>
<dbReference type="Pfam" id="PF13466">
    <property type="entry name" value="STAS_2"/>
    <property type="match status" value="1"/>
</dbReference>
<name>A0ABQ2WRK2_9ALTE</name>
<gene>
    <name evidence="2" type="ORF">GCM10008111_27790</name>
</gene>
<dbReference type="RefSeq" id="WP_189483838.1">
    <property type="nucleotide sequence ID" value="NZ_BMYR01000012.1"/>
</dbReference>
<protein>
    <recommendedName>
        <fullName evidence="1">STAS domain-containing protein</fullName>
    </recommendedName>
</protein>
<organism evidence="2 3">
    <name type="scientific">Alishewanella tabrizica</name>
    <dbReference type="NCBI Taxonomy" id="671278"/>
    <lineage>
        <taxon>Bacteria</taxon>
        <taxon>Pseudomonadati</taxon>
        <taxon>Pseudomonadota</taxon>
        <taxon>Gammaproteobacteria</taxon>
        <taxon>Alteromonadales</taxon>
        <taxon>Alteromonadaceae</taxon>
        <taxon>Alishewanella</taxon>
    </lineage>
</organism>
<evidence type="ECO:0000313" key="3">
    <source>
        <dbReference type="Proteomes" id="UP000634667"/>
    </source>
</evidence>
<dbReference type="Gene3D" id="3.30.750.24">
    <property type="entry name" value="STAS domain"/>
    <property type="match status" value="1"/>
</dbReference>
<dbReference type="Proteomes" id="UP000634667">
    <property type="component" value="Unassembled WGS sequence"/>
</dbReference>
<proteinExistence type="predicted"/>
<reference evidence="3" key="1">
    <citation type="journal article" date="2019" name="Int. J. Syst. Evol. Microbiol.">
        <title>The Global Catalogue of Microorganisms (GCM) 10K type strain sequencing project: providing services to taxonomists for standard genome sequencing and annotation.</title>
        <authorList>
            <consortium name="The Broad Institute Genomics Platform"/>
            <consortium name="The Broad Institute Genome Sequencing Center for Infectious Disease"/>
            <person name="Wu L."/>
            <person name="Ma J."/>
        </authorList>
    </citation>
    <scope>NUCLEOTIDE SEQUENCE [LARGE SCALE GENOMIC DNA]</scope>
    <source>
        <strain evidence="3">KCTC 23723</strain>
    </source>
</reference>
<dbReference type="SUPFAM" id="SSF52091">
    <property type="entry name" value="SpoIIaa-like"/>
    <property type="match status" value="1"/>
</dbReference>
<feature type="domain" description="STAS" evidence="1">
    <location>
        <begin position="39"/>
        <end position="97"/>
    </location>
</feature>